<sequence length="243" mass="27864">MKFVKLILFLLCLNSFSQIKNGRIEYGVTIEMIDGFRGTILEKPYTESMNNARYLNFTLLFDKDNAFFSCDDGLGTINDDVFMSKVTAGYMNEIYQNKDFSLSAVHPIYGQYVLKKEISKDWELVNETKEIEGFLCYKATSTKIVINDKGTFRFPIIAWYCPKIPVSFGPNGYGNLPGLILELQVRNVVYGVKKIDLNLKKTPLLGKPKDYTIITEEEFDKIVKSGKVEENFKRGFVKPVDKF</sequence>
<proteinExistence type="predicted"/>
<accession>A0ABV8W6X5</accession>
<organism evidence="1 2">
    <name type="scientific">Flavobacterium quisquiliarum</name>
    <dbReference type="NCBI Taxonomy" id="1834436"/>
    <lineage>
        <taxon>Bacteria</taxon>
        <taxon>Pseudomonadati</taxon>
        <taxon>Bacteroidota</taxon>
        <taxon>Flavobacteriia</taxon>
        <taxon>Flavobacteriales</taxon>
        <taxon>Flavobacteriaceae</taxon>
        <taxon>Flavobacterium</taxon>
    </lineage>
</organism>
<dbReference type="InterPro" id="IPR005901">
    <property type="entry name" value="GLPGLI"/>
</dbReference>
<dbReference type="RefSeq" id="WP_179002625.1">
    <property type="nucleotide sequence ID" value="NZ_JBHSCO010000003.1"/>
</dbReference>
<dbReference type="Pfam" id="PF09697">
    <property type="entry name" value="Porph_ging"/>
    <property type="match status" value="1"/>
</dbReference>
<comment type="caution">
    <text evidence="1">The sequence shown here is derived from an EMBL/GenBank/DDBJ whole genome shotgun (WGS) entry which is preliminary data.</text>
</comment>
<dbReference type="NCBIfam" id="TIGR01200">
    <property type="entry name" value="GLPGLI"/>
    <property type="match status" value="1"/>
</dbReference>
<keyword evidence="2" id="KW-1185">Reference proteome</keyword>
<dbReference type="Proteomes" id="UP001595719">
    <property type="component" value="Unassembled WGS sequence"/>
</dbReference>
<evidence type="ECO:0000313" key="1">
    <source>
        <dbReference type="EMBL" id="MFC4391857.1"/>
    </source>
</evidence>
<evidence type="ECO:0000313" key="2">
    <source>
        <dbReference type="Proteomes" id="UP001595719"/>
    </source>
</evidence>
<protein>
    <submittedName>
        <fullName evidence="1">GLPGLI family protein</fullName>
    </submittedName>
</protein>
<name>A0ABV8W6X5_9FLAO</name>
<reference evidence="2" key="1">
    <citation type="journal article" date="2019" name="Int. J. Syst. Evol. Microbiol.">
        <title>The Global Catalogue of Microorganisms (GCM) 10K type strain sequencing project: providing services to taxonomists for standard genome sequencing and annotation.</title>
        <authorList>
            <consortium name="The Broad Institute Genomics Platform"/>
            <consortium name="The Broad Institute Genome Sequencing Center for Infectious Disease"/>
            <person name="Wu L."/>
            <person name="Ma J."/>
        </authorList>
    </citation>
    <scope>NUCLEOTIDE SEQUENCE [LARGE SCALE GENOMIC DNA]</scope>
    <source>
        <strain evidence="2">CGMCC 1.15345</strain>
    </source>
</reference>
<dbReference type="EMBL" id="JBHSCO010000003">
    <property type="protein sequence ID" value="MFC4391857.1"/>
    <property type="molecule type" value="Genomic_DNA"/>
</dbReference>
<gene>
    <name evidence="1" type="ORF">ACFOY0_12700</name>
</gene>